<evidence type="ECO:0000256" key="3">
    <source>
        <dbReference type="ARBA" id="ARBA00023004"/>
    </source>
</evidence>
<keyword evidence="1 4" id="KW-0349">Heme</keyword>
<keyword evidence="3 4" id="KW-0408">Iron</keyword>
<evidence type="ECO:0000256" key="1">
    <source>
        <dbReference type="ARBA" id="ARBA00022617"/>
    </source>
</evidence>
<dbReference type="NCBIfam" id="TIGR02603">
    <property type="entry name" value="CxxCH_TIGR02603"/>
    <property type="match status" value="1"/>
</dbReference>
<dbReference type="InterPro" id="IPR011042">
    <property type="entry name" value="6-blade_b-propeller_TolB-like"/>
</dbReference>
<feature type="domain" description="Cytochrome c" evidence="5">
    <location>
        <begin position="880"/>
        <end position="1012"/>
    </location>
</feature>
<dbReference type="PANTHER" id="PTHR33546">
    <property type="entry name" value="LARGE, MULTIFUNCTIONAL SECRETED PROTEIN-RELATED"/>
    <property type="match status" value="1"/>
</dbReference>
<reference evidence="6" key="1">
    <citation type="journal article" date="2020" name="mSystems">
        <title>Genome- and Community-Level Interaction Insights into Carbon Utilization and Element Cycling Functions of Hydrothermarchaeota in Hydrothermal Sediment.</title>
        <authorList>
            <person name="Zhou Z."/>
            <person name="Liu Y."/>
            <person name="Xu W."/>
            <person name="Pan J."/>
            <person name="Luo Z.H."/>
            <person name="Li M."/>
        </authorList>
    </citation>
    <scope>NUCLEOTIDE SEQUENCE [LARGE SCALE GENOMIC DNA]</scope>
    <source>
        <strain evidence="6">SpSt-508</strain>
    </source>
</reference>
<dbReference type="SUPFAM" id="SSF50952">
    <property type="entry name" value="Soluble quinoprotein glucose dehydrogenase"/>
    <property type="match status" value="1"/>
</dbReference>
<dbReference type="EMBL" id="DSVQ01000012">
    <property type="protein sequence ID" value="HGT39234.1"/>
    <property type="molecule type" value="Genomic_DNA"/>
</dbReference>
<dbReference type="Pfam" id="PF23500">
    <property type="entry name" value="DUF7133"/>
    <property type="match status" value="1"/>
</dbReference>
<dbReference type="Gene3D" id="1.10.760.10">
    <property type="entry name" value="Cytochrome c-like domain"/>
    <property type="match status" value="1"/>
</dbReference>
<dbReference type="AlphaFoldDB" id="A0A7C4LKY0"/>
<dbReference type="InterPro" id="IPR055557">
    <property type="entry name" value="DUF7133"/>
</dbReference>
<protein>
    <recommendedName>
        <fullName evidence="5">Cytochrome c domain-containing protein</fullName>
    </recommendedName>
</protein>
<dbReference type="SUPFAM" id="SSF48371">
    <property type="entry name" value="ARM repeat"/>
    <property type="match status" value="1"/>
</dbReference>
<evidence type="ECO:0000256" key="4">
    <source>
        <dbReference type="PROSITE-ProRule" id="PRU00433"/>
    </source>
</evidence>
<gene>
    <name evidence="6" type="ORF">ENS64_08225</name>
</gene>
<dbReference type="PROSITE" id="PS51007">
    <property type="entry name" value="CYTC"/>
    <property type="match status" value="1"/>
</dbReference>
<comment type="caution">
    <text evidence="6">The sequence shown here is derived from an EMBL/GenBank/DDBJ whole genome shotgun (WGS) entry which is preliminary data.</text>
</comment>
<dbReference type="InterPro" id="IPR011041">
    <property type="entry name" value="Quinoprot_gluc/sorb_DH_b-prop"/>
</dbReference>
<evidence type="ECO:0000256" key="2">
    <source>
        <dbReference type="ARBA" id="ARBA00022723"/>
    </source>
</evidence>
<dbReference type="PANTHER" id="PTHR33546:SF1">
    <property type="entry name" value="LARGE, MULTIFUNCTIONAL SECRETED PROTEIN"/>
    <property type="match status" value="1"/>
</dbReference>
<dbReference type="SUPFAM" id="SSF46626">
    <property type="entry name" value="Cytochrome c"/>
    <property type="match status" value="1"/>
</dbReference>
<proteinExistence type="predicted"/>
<dbReference type="GO" id="GO:0020037">
    <property type="term" value="F:heme binding"/>
    <property type="evidence" value="ECO:0007669"/>
    <property type="project" value="InterPro"/>
</dbReference>
<sequence length="1026" mass="112977">MQTFAAGPQSGAQGMYFQGRHLLCVGDGGLWRYSDDDGDGRADGSPVRLLSLRTGGEHDSHAVQLGPEGWWYLIAGNTAEITEKHASLPTSPVKRPRAGALLRFTPDLSRGEIFADGLRNAYDFALHSAGDVLIFDSDDEREMSLPWYRPTRVFHTLAGADHGWVSRGWKRPNYFCDMPPVVGSFGRGSPTGMVCYRHTQFPADYHDAVFALDWTYGRVWCLRLSPSGETWTSRSEVFLSGVDGYGFAPTDCDVGPDGCLYVSVGGRGTRGAVYRVQAVDTPPGVLPASELESCLAAPQPLASWSRERWLPQAQTLGRQPFVDAAKDANRPAAQRIRAIEILTEAFGGLDEATLEGLSDPSVAGVDRQGHLVRARAVWSWGRTQGARLEPAVLARWLADPHPMVVRSALEAALNLDPQRDWRPVVEPLVRVLGGEFRFNRQLAMLVVSRAPTSLLAELSQAATKHGPRAVISYAAGWLAHPHADLPRVRKATVPLALAVLRGDYPPDLKLDALRLLQWMLGDLGPSERHPPAFDGYAPGFDLQPLEREFDELRGALAEVYPTGLTVVDQELSRVLAMLSPTNQRLLDKILSRLTDQSDPIDDLHHLLVAARLPVPRSAVQRQVIAKALVQLDAKFTRLKLPQDSAWNDRVRELYTRLCEVDEHLAAALVDVEGFGRPGHVVFMSQMPAARLTTALSAFVRQIQNDPDYPWNNDVVFLLGSSDDPAHRQLVRSLYDRFAVRGAVLMTLSERPDPADRAWFREGLSSSQAEVVEACLTALEALPADHSAEEQTALLRALRRLGGDAREYRLRERVVKLLERNTGHREPFVFGEAGHQPQAAAIAAWTRWIESRWPMAALSSTVDPDVAALPQRLKSVDWSRGDAARGARLFEVRTCGQCHGGRSALGPDLAGVTGRFSREDLFTAIVDPSRDVSARYQTTILQTRQGRTLSGLIVYESVDGLLLRNATQQTFRVETRDIEERRQSPVSLMPMGLLKDLAPADYADLYAYLATLGRKGDGVPPTGSGTP</sequence>
<dbReference type="InterPro" id="IPR013427">
    <property type="entry name" value="Haem-bd_dom_put"/>
</dbReference>
<evidence type="ECO:0000259" key="5">
    <source>
        <dbReference type="PROSITE" id="PS51007"/>
    </source>
</evidence>
<keyword evidence="2 4" id="KW-0479">Metal-binding</keyword>
<organism evidence="6">
    <name type="scientific">Schlesneria paludicola</name>
    <dbReference type="NCBI Taxonomy" id="360056"/>
    <lineage>
        <taxon>Bacteria</taxon>
        <taxon>Pseudomonadati</taxon>
        <taxon>Planctomycetota</taxon>
        <taxon>Planctomycetia</taxon>
        <taxon>Planctomycetales</taxon>
        <taxon>Planctomycetaceae</taxon>
        <taxon>Schlesneria</taxon>
    </lineage>
</organism>
<name>A0A7C4LKY0_9PLAN</name>
<dbReference type="InterPro" id="IPR009056">
    <property type="entry name" value="Cyt_c-like_dom"/>
</dbReference>
<dbReference type="InterPro" id="IPR016024">
    <property type="entry name" value="ARM-type_fold"/>
</dbReference>
<dbReference type="InterPro" id="IPR036909">
    <property type="entry name" value="Cyt_c-like_dom_sf"/>
</dbReference>
<dbReference type="GO" id="GO:0009055">
    <property type="term" value="F:electron transfer activity"/>
    <property type="evidence" value="ECO:0007669"/>
    <property type="project" value="InterPro"/>
</dbReference>
<accession>A0A7C4LKY0</accession>
<dbReference type="Gene3D" id="2.120.10.30">
    <property type="entry name" value="TolB, C-terminal domain"/>
    <property type="match status" value="1"/>
</dbReference>
<dbReference type="GO" id="GO:0046872">
    <property type="term" value="F:metal ion binding"/>
    <property type="evidence" value="ECO:0007669"/>
    <property type="project" value="UniProtKB-KW"/>
</dbReference>
<evidence type="ECO:0000313" key="6">
    <source>
        <dbReference type="EMBL" id="HGT39234.1"/>
    </source>
</evidence>